<gene>
    <name evidence="2" type="ORF">Bca52824_025182</name>
</gene>
<feature type="region of interest" description="Disordered" evidence="1">
    <location>
        <begin position="1"/>
        <end position="65"/>
    </location>
</feature>
<name>A0A8X7VLP9_BRACI</name>
<evidence type="ECO:0000313" key="2">
    <source>
        <dbReference type="EMBL" id="KAG2313625.1"/>
    </source>
</evidence>
<protein>
    <submittedName>
        <fullName evidence="2">Uncharacterized protein</fullName>
    </submittedName>
</protein>
<dbReference type="AlphaFoldDB" id="A0A8X7VLP9"/>
<dbReference type="Proteomes" id="UP000886595">
    <property type="component" value="Unassembled WGS sequence"/>
</dbReference>
<evidence type="ECO:0000313" key="3">
    <source>
        <dbReference type="Proteomes" id="UP000886595"/>
    </source>
</evidence>
<dbReference type="EMBL" id="JAAMPC010000005">
    <property type="protein sequence ID" value="KAG2313625.1"/>
    <property type="molecule type" value="Genomic_DNA"/>
</dbReference>
<proteinExistence type="predicted"/>
<evidence type="ECO:0000256" key="1">
    <source>
        <dbReference type="SAM" id="MobiDB-lite"/>
    </source>
</evidence>
<sequence length="65" mass="7619">MIHPRNRVDEDGDNKRRKKRKVESKNSETCSEGNITPRVYASRGSSVRDKMRKNQKRRSLFIAEA</sequence>
<reference evidence="2 3" key="1">
    <citation type="submission" date="2020-02" db="EMBL/GenBank/DDBJ databases">
        <authorList>
            <person name="Ma Q."/>
            <person name="Huang Y."/>
            <person name="Song X."/>
            <person name="Pei D."/>
        </authorList>
    </citation>
    <scope>NUCLEOTIDE SEQUENCE [LARGE SCALE GENOMIC DNA]</scope>
    <source>
        <strain evidence="2">Sxm20200214</strain>
        <tissue evidence="2">Leaf</tissue>
    </source>
</reference>
<feature type="compositionally biased region" description="Basic residues" evidence="1">
    <location>
        <begin position="50"/>
        <end position="59"/>
    </location>
</feature>
<organism evidence="2 3">
    <name type="scientific">Brassica carinata</name>
    <name type="common">Ethiopian mustard</name>
    <name type="synonym">Abyssinian cabbage</name>
    <dbReference type="NCBI Taxonomy" id="52824"/>
    <lineage>
        <taxon>Eukaryota</taxon>
        <taxon>Viridiplantae</taxon>
        <taxon>Streptophyta</taxon>
        <taxon>Embryophyta</taxon>
        <taxon>Tracheophyta</taxon>
        <taxon>Spermatophyta</taxon>
        <taxon>Magnoliopsida</taxon>
        <taxon>eudicotyledons</taxon>
        <taxon>Gunneridae</taxon>
        <taxon>Pentapetalae</taxon>
        <taxon>rosids</taxon>
        <taxon>malvids</taxon>
        <taxon>Brassicales</taxon>
        <taxon>Brassicaceae</taxon>
        <taxon>Brassiceae</taxon>
        <taxon>Brassica</taxon>
    </lineage>
</organism>
<accession>A0A8X7VLP9</accession>
<keyword evidence="3" id="KW-1185">Reference proteome</keyword>
<comment type="caution">
    <text evidence="2">The sequence shown here is derived from an EMBL/GenBank/DDBJ whole genome shotgun (WGS) entry which is preliminary data.</text>
</comment>